<dbReference type="HOGENOM" id="CLU_036814_0_1_11"/>
<dbReference type="AlphaFoldDB" id="Q47LZ2"/>
<sequence>MSEEGQQWRALGGGSSPGQPPGQDITPEHGPDGGHHVVPPAPETSSPGPWAAPGSSTVPAAPGAPPPPQHAPPSGPAAQHGWTPPSGPAAPPLSVPTTAPAAPSPAVGLRPHSLGELLNGGFSYLRDNPRTVLGLSFLVVALTSLLPALGLADVTGAYADFFSSEIVNPEDLELSGTALVSVYLGALLQFLGSVLLSGLLSTVVAAAVLGRRLSLRETAAALRGSWGSLWALVGFYLGLVTAAAIVLVLGLLITSVLLVLLPPLGLLLFLLFFAGFIALFGWLMVKTSLAVPAAVVERVGPGRALARSWQLSTGNFWWIAAVLFLALLLSSVLSNVLSTPFSLAAVLVEVPLGESALTSVLAALLSFLGLLVTGCVSEPFTAGVTALLYLDVRMRREGLDLRVREAVRAGATPGPELLAATVPAQPAGRS</sequence>
<organism evidence="3">
    <name type="scientific">Thermobifida fusca (strain YX)</name>
    <dbReference type="NCBI Taxonomy" id="269800"/>
    <lineage>
        <taxon>Bacteria</taxon>
        <taxon>Bacillati</taxon>
        <taxon>Actinomycetota</taxon>
        <taxon>Actinomycetes</taxon>
        <taxon>Streptosporangiales</taxon>
        <taxon>Nocardiopsidaceae</taxon>
        <taxon>Thermobifida</taxon>
    </lineage>
</organism>
<accession>Q47LZ2</accession>
<feature type="compositionally biased region" description="Pro residues" evidence="1">
    <location>
        <begin position="85"/>
        <end position="94"/>
    </location>
</feature>
<keyword evidence="2" id="KW-1133">Transmembrane helix</keyword>
<evidence type="ECO:0000256" key="1">
    <source>
        <dbReference type="SAM" id="MobiDB-lite"/>
    </source>
</evidence>
<reference evidence="3" key="1">
    <citation type="submission" date="2005-07" db="EMBL/GenBank/DDBJ databases">
        <title>Complete sequence of Thermobifida fusca YX.</title>
        <authorList>
            <consortium name="US DOE Joint Genome Institute"/>
            <person name="Copeland A."/>
            <person name="Lucas S."/>
            <person name="Lapidus A."/>
            <person name="Barry K."/>
            <person name="Detter J.C."/>
            <person name="Glavina T."/>
            <person name="Hammon N."/>
            <person name="Israni S."/>
            <person name="Pitluck S."/>
            <person name="Di Bartolo G."/>
            <person name="Chain P."/>
            <person name="Schmutz J."/>
            <person name="Larimer F."/>
            <person name="Land M."/>
            <person name="Lykidis A."/>
            <person name="Richardson P."/>
        </authorList>
    </citation>
    <scope>NUCLEOTIDE SEQUENCE</scope>
    <source>
        <strain evidence="3">YX</strain>
    </source>
</reference>
<dbReference type="eggNOG" id="COG4223">
    <property type="taxonomic scope" value="Bacteria"/>
</dbReference>
<feature type="transmembrane region" description="Helical" evidence="2">
    <location>
        <begin position="132"/>
        <end position="152"/>
    </location>
</feature>
<protein>
    <recommendedName>
        <fullName evidence="4">Integral membrane protein</fullName>
    </recommendedName>
</protein>
<feature type="transmembrane region" description="Helical" evidence="2">
    <location>
        <begin position="229"/>
        <end position="260"/>
    </location>
</feature>
<keyword evidence="2" id="KW-0472">Membrane</keyword>
<dbReference type="STRING" id="269800.Tfu_2497"/>
<feature type="compositionally biased region" description="Pro residues" evidence="1">
    <location>
        <begin position="62"/>
        <end position="75"/>
    </location>
</feature>
<proteinExistence type="predicted"/>
<feature type="compositionally biased region" description="Low complexity" evidence="1">
    <location>
        <begin position="45"/>
        <end position="61"/>
    </location>
</feature>
<feature type="region of interest" description="Disordered" evidence="1">
    <location>
        <begin position="1"/>
        <end position="107"/>
    </location>
</feature>
<feature type="transmembrane region" description="Helical" evidence="2">
    <location>
        <begin position="266"/>
        <end position="285"/>
    </location>
</feature>
<keyword evidence="2" id="KW-0812">Transmembrane</keyword>
<feature type="transmembrane region" description="Helical" evidence="2">
    <location>
        <begin position="182"/>
        <end position="209"/>
    </location>
</feature>
<evidence type="ECO:0008006" key="4">
    <source>
        <dbReference type="Google" id="ProtNLM"/>
    </source>
</evidence>
<gene>
    <name evidence="3" type="ordered locus">Tfu_2497</name>
</gene>
<feature type="compositionally biased region" description="Basic and acidic residues" evidence="1">
    <location>
        <begin position="26"/>
        <end position="35"/>
    </location>
</feature>
<feature type="compositionally biased region" description="Low complexity" evidence="1">
    <location>
        <begin position="95"/>
        <end position="107"/>
    </location>
</feature>
<dbReference type="KEGG" id="tfu:Tfu_2497"/>
<name>Q47LZ2_THEFY</name>
<evidence type="ECO:0000313" key="3">
    <source>
        <dbReference type="EMBL" id="AAZ56530.1"/>
    </source>
</evidence>
<feature type="transmembrane region" description="Helical" evidence="2">
    <location>
        <begin position="316"/>
        <end position="337"/>
    </location>
</feature>
<dbReference type="EMBL" id="CP000088">
    <property type="protein sequence ID" value="AAZ56530.1"/>
    <property type="molecule type" value="Genomic_DNA"/>
</dbReference>
<evidence type="ECO:0000256" key="2">
    <source>
        <dbReference type="SAM" id="Phobius"/>
    </source>
</evidence>
<feature type="transmembrane region" description="Helical" evidence="2">
    <location>
        <begin position="357"/>
        <end position="390"/>
    </location>
</feature>